<reference evidence="5 6" key="1">
    <citation type="submission" date="2019-08" db="EMBL/GenBank/DDBJ databases">
        <title>In-depth cultivation of the pig gut microbiome towards novel bacterial diversity and tailored functional studies.</title>
        <authorList>
            <person name="Wylensek D."/>
            <person name="Hitch T.C.A."/>
            <person name="Clavel T."/>
        </authorList>
    </citation>
    <scope>NUCLEOTIDE SEQUENCE [LARGE SCALE GENOMIC DNA]</scope>
    <source>
        <strain evidence="5 6">LKV-178-WT-2G</strain>
    </source>
</reference>
<dbReference type="GO" id="GO:0005975">
    <property type="term" value="P:carbohydrate metabolic process"/>
    <property type="evidence" value="ECO:0007669"/>
    <property type="project" value="InterPro"/>
</dbReference>
<dbReference type="EMBL" id="VUMM01000015">
    <property type="protein sequence ID" value="MSS01923.1"/>
    <property type="molecule type" value="Genomic_DNA"/>
</dbReference>
<dbReference type="CDD" id="cd07010">
    <property type="entry name" value="cupin_PMI_type_I_N_bac"/>
    <property type="match status" value="1"/>
</dbReference>
<dbReference type="RefSeq" id="WP_154460652.1">
    <property type="nucleotide sequence ID" value="NZ_VUMM01000015.1"/>
</dbReference>
<evidence type="ECO:0000256" key="4">
    <source>
        <dbReference type="PIRSR" id="PIRSR036894-2"/>
    </source>
</evidence>
<feature type="binding site" evidence="3">
    <location>
        <position position="108"/>
    </location>
    <ligand>
        <name>Zn(2+)</name>
        <dbReference type="ChEBI" id="CHEBI:29105"/>
    </ligand>
</feature>
<gene>
    <name evidence="5" type="ORF">FYJ50_07435</name>
</gene>
<dbReference type="InterPro" id="IPR051804">
    <property type="entry name" value="Carb_Metab_Reg_Kinase/Isom"/>
</dbReference>
<evidence type="ECO:0000256" key="3">
    <source>
        <dbReference type="PIRSR" id="PIRSR036894-1"/>
    </source>
</evidence>
<evidence type="ECO:0000256" key="1">
    <source>
        <dbReference type="ARBA" id="ARBA00022723"/>
    </source>
</evidence>
<dbReference type="PANTHER" id="PTHR42742">
    <property type="entry name" value="TRANSCRIPTIONAL REPRESSOR MPRA"/>
    <property type="match status" value="1"/>
</dbReference>
<evidence type="ECO:0000313" key="5">
    <source>
        <dbReference type="EMBL" id="MSS01923.1"/>
    </source>
</evidence>
<protein>
    <submittedName>
        <fullName evidence="5">Mannose-6-phosphate isomerase</fullName>
    </submittedName>
</protein>
<dbReference type="Gene3D" id="2.60.120.10">
    <property type="entry name" value="Jelly Rolls"/>
    <property type="match status" value="1"/>
</dbReference>
<dbReference type="GO" id="GO:0004476">
    <property type="term" value="F:mannose-6-phosphate isomerase activity"/>
    <property type="evidence" value="ECO:0007669"/>
    <property type="project" value="InterPro"/>
</dbReference>
<dbReference type="InterPro" id="IPR011051">
    <property type="entry name" value="RmlC_Cupin_sf"/>
</dbReference>
<keyword evidence="2 3" id="KW-0862">Zinc</keyword>
<dbReference type="PIRSF" id="PIRSF036894">
    <property type="entry name" value="PMI_Firm_short"/>
    <property type="match status" value="1"/>
</dbReference>
<organism evidence="5 6">
    <name type="scientific">Floccifex porci</name>
    <dbReference type="NCBI Taxonomy" id="2606629"/>
    <lineage>
        <taxon>Bacteria</taxon>
        <taxon>Bacillati</taxon>
        <taxon>Bacillota</taxon>
        <taxon>Erysipelotrichia</taxon>
        <taxon>Erysipelotrichales</taxon>
        <taxon>Erysipelotrichaceae</taxon>
        <taxon>Floccifex</taxon>
    </lineage>
</organism>
<sequence>MYEVKPIFYCPLWGDHRLLEYGSNQKNTGIIYTVSGIDSINCQIKNENECTTLKEKTDSNPELFGLLSGECFPVIIAFDSCKESVSFQIHPTDEYAREKLSLPYGKSEAWYFIEAPEQNWIYAQTKKEDIQKDIENNSFDFVDKIDVKENDLIYIRSGMVHALTKGSLIYEIQQSTNITYRLYDYDRIDPITHKKRELHIQQALENLNPSLKVDQKNFPVHSQGNYREFSLVHTILKDSYTNESTIVCAISVLKGTLIVNHIKIDQGKSILVLPEETITIQQEAEVMIAICHPYFRNI</sequence>
<dbReference type="SUPFAM" id="SSF51182">
    <property type="entry name" value="RmlC-like cupins"/>
    <property type="match status" value="1"/>
</dbReference>
<dbReference type="Proteomes" id="UP000470082">
    <property type="component" value="Unassembled WGS sequence"/>
</dbReference>
<feature type="binding site" evidence="3">
    <location>
        <position position="161"/>
    </location>
    <ligand>
        <name>Zn(2+)</name>
        <dbReference type="ChEBI" id="CHEBI:29105"/>
    </ligand>
</feature>
<feature type="active site" evidence="4">
    <location>
        <position position="181"/>
    </location>
</feature>
<dbReference type="InterPro" id="IPR014710">
    <property type="entry name" value="RmlC-like_jellyroll"/>
</dbReference>
<comment type="caution">
    <text evidence="5">The sequence shown here is derived from an EMBL/GenBank/DDBJ whole genome shotgun (WGS) entry which is preliminary data.</text>
</comment>
<keyword evidence="5" id="KW-0413">Isomerase</keyword>
<evidence type="ECO:0000256" key="2">
    <source>
        <dbReference type="ARBA" id="ARBA00022833"/>
    </source>
</evidence>
<name>A0A7X2T4B6_9FIRM</name>
<accession>A0A7X2T4B6</accession>
<dbReference type="AlphaFoldDB" id="A0A7X2T4B6"/>
<dbReference type="GO" id="GO:0046872">
    <property type="term" value="F:metal ion binding"/>
    <property type="evidence" value="ECO:0007669"/>
    <property type="project" value="UniProtKB-KW"/>
</dbReference>
<keyword evidence="6" id="KW-1185">Reference proteome</keyword>
<comment type="cofactor">
    <cofactor evidence="3">
        <name>Zn(2+)</name>
        <dbReference type="ChEBI" id="CHEBI:29105"/>
    </cofactor>
    <text evidence="3">Binds 1 zinc ion per subunit.</text>
</comment>
<evidence type="ECO:0000313" key="6">
    <source>
        <dbReference type="Proteomes" id="UP000470082"/>
    </source>
</evidence>
<keyword evidence="1 3" id="KW-0479">Metal-binding</keyword>
<feature type="binding site" evidence="3">
    <location>
        <position position="90"/>
    </location>
    <ligand>
        <name>Zn(2+)</name>
        <dbReference type="ChEBI" id="CHEBI:29105"/>
    </ligand>
</feature>
<dbReference type="PANTHER" id="PTHR42742:SF3">
    <property type="entry name" value="FRUCTOKINASE"/>
    <property type="match status" value="1"/>
</dbReference>
<proteinExistence type="predicted"/>
<dbReference type="InterPro" id="IPR014628">
    <property type="entry name" value="Man6P_isomerase_Firm_short"/>
</dbReference>